<evidence type="ECO:0008006" key="4">
    <source>
        <dbReference type="Google" id="ProtNLM"/>
    </source>
</evidence>
<sequence>MNEFISTIGNFTTTIKPVAPALAGLILVIIGIIYMVSKDPQRKEQCTGWMINVVKGFCIVYLGIAIVSWLSGQVVGFG</sequence>
<name>A0A1W6AJ88_BACMY</name>
<feature type="transmembrane region" description="Helical" evidence="1">
    <location>
        <begin position="18"/>
        <end position="37"/>
    </location>
</feature>
<dbReference type="Proteomes" id="UP000192932">
    <property type="component" value="Plasmid unnamed5"/>
</dbReference>
<keyword evidence="1" id="KW-0812">Transmembrane</keyword>
<protein>
    <recommendedName>
        <fullName evidence="4">TrbC/VIRB2 family protein</fullName>
    </recommendedName>
</protein>
<dbReference type="EMBL" id="CP020748">
    <property type="protein sequence ID" value="ARJ25903.1"/>
    <property type="molecule type" value="Genomic_DNA"/>
</dbReference>
<gene>
    <name evidence="2" type="ORF">B7492_33240</name>
</gene>
<accession>A0A1W6AJ88</accession>
<keyword evidence="2" id="KW-0614">Plasmid</keyword>
<dbReference type="InterPro" id="IPR043993">
    <property type="entry name" value="T4SS_pilin"/>
</dbReference>
<proteinExistence type="predicted"/>
<evidence type="ECO:0000313" key="3">
    <source>
        <dbReference type="Proteomes" id="UP000192932"/>
    </source>
</evidence>
<keyword evidence="1" id="KW-0472">Membrane</keyword>
<dbReference type="AlphaFoldDB" id="A0A1W6AJ88"/>
<dbReference type="Pfam" id="PF18895">
    <property type="entry name" value="T4SS_pilin"/>
    <property type="match status" value="1"/>
</dbReference>
<geneLocation type="plasmid" evidence="2 3">
    <name>unnamed5</name>
</geneLocation>
<keyword evidence="1" id="KW-1133">Transmembrane helix</keyword>
<evidence type="ECO:0000313" key="2">
    <source>
        <dbReference type="EMBL" id="ARJ25903.1"/>
    </source>
</evidence>
<reference evidence="2 3" key="1">
    <citation type="submission" date="2017-04" db="EMBL/GenBank/DDBJ databases">
        <title>The Characteristic of a Fine Plant Growth-Promoting Rhizobacteria Bacillus mycoides Gnyt1 and its Whole Genome Sequencing Analysis.</title>
        <authorList>
            <person name="Li J.H."/>
            <person name="Yao T."/>
        </authorList>
    </citation>
    <scope>NUCLEOTIDE SEQUENCE [LARGE SCALE GENOMIC DNA]</scope>
    <source>
        <strain evidence="2 3">Gnyt1</strain>
        <plasmid evidence="3">Plasmid unnamed5</plasmid>
    </source>
</reference>
<organism evidence="2 3">
    <name type="scientific">Bacillus mycoides</name>
    <dbReference type="NCBI Taxonomy" id="1405"/>
    <lineage>
        <taxon>Bacteria</taxon>
        <taxon>Bacillati</taxon>
        <taxon>Bacillota</taxon>
        <taxon>Bacilli</taxon>
        <taxon>Bacillales</taxon>
        <taxon>Bacillaceae</taxon>
        <taxon>Bacillus</taxon>
        <taxon>Bacillus cereus group</taxon>
    </lineage>
</organism>
<evidence type="ECO:0000256" key="1">
    <source>
        <dbReference type="SAM" id="Phobius"/>
    </source>
</evidence>
<feature type="transmembrane region" description="Helical" evidence="1">
    <location>
        <begin position="49"/>
        <end position="70"/>
    </location>
</feature>
<dbReference type="RefSeq" id="WP_001001741.1">
    <property type="nucleotide sequence ID" value="NZ_CP020748.1"/>
</dbReference>